<evidence type="ECO:0000313" key="14">
    <source>
        <dbReference type="Proteomes" id="UP000078292"/>
    </source>
</evidence>
<sequence length="464" mass="48113">MVQGFDVDLVVVGSGGAGMAAAITARRAGKEVLVIERDTLGGTCVNIGCVPSKTLLAAAGTRQAALTNPFPGVPTSAAGVDLGSLVGQKDQLITRLRDTKYAEVAAAHGFQIRTGEASFVDPDTLVVDGTPVTAGSIVLATGAVPALPQDVTGLDEVDYLTSTTAMALTELPESMIIIGGGYVGIEQAQLLADLGTRVTIIGRIAPTAEPEMTAILRQTLTLDGITVLEEHATGVTQEHDQIQVATASGRSLCAERLLVATGRRPSTEHLNLPAAGITTDQEGFILVDDHQRTTNARVFAAGDVTAAPQYVYVAAATGKAAAANALRTDPQVPATKVDYTGLPAVIFSRPQLATAGLTEAAARRAGYRCHSRVLSFQDLPRALVNHDTCGALKMVAETGTDKILGISAIGDHAAELLLPATYAITAGMTTRHLADTWAPYLTTSEALRLVAGTFHDELPTSCCA</sequence>
<dbReference type="GO" id="GO:0016668">
    <property type="term" value="F:oxidoreductase activity, acting on a sulfur group of donors, NAD(P) as acceptor"/>
    <property type="evidence" value="ECO:0007669"/>
    <property type="project" value="InterPro"/>
</dbReference>
<evidence type="ECO:0000256" key="9">
    <source>
        <dbReference type="PIRSR" id="PIRSR000350-4"/>
    </source>
</evidence>
<evidence type="ECO:0000256" key="5">
    <source>
        <dbReference type="ARBA" id="ARBA00023002"/>
    </source>
</evidence>
<keyword evidence="4" id="KW-0521">NADP</keyword>
<keyword evidence="3 8" id="KW-0274">FAD</keyword>
<dbReference type="Gene3D" id="3.30.390.30">
    <property type="match status" value="1"/>
</dbReference>
<feature type="binding site" evidence="8">
    <location>
        <position position="303"/>
    </location>
    <ligand>
        <name>FAD</name>
        <dbReference type="ChEBI" id="CHEBI:57692"/>
    </ligand>
</feature>
<evidence type="ECO:0000256" key="1">
    <source>
        <dbReference type="ARBA" id="ARBA00007532"/>
    </source>
</evidence>
<gene>
    <name evidence="13" type="ORF">A6F49_07050</name>
</gene>
<feature type="domain" description="FAD/NAD(P)-binding" evidence="12">
    <location>
        <begin position="8"/>
        <end position="318"/>
    </location>
</feature>
<evidence type="ECO:0000259" key="11">
    <source>
        <dbReference type="Pfam" id="PF02852"/>
    </source>
</evidence>
<dbReference type="GO" id="GO:0050660">
    <property type="term" value="F:flavin adenine dinucleotide binding"/>
    <property type="evidence" value="ECO:0007669"/>
    <property type="project" value="TreeGrafter"/>
</dbReference>
<dbReference type="PRINTS" id="PR00368">
    <property type="entry name" value="FADPNR"/>
</dbReference>
<dbReference type="PRINTS" id="PR00411">
    <property type="entry name" value="PNDRDTASEI"/>
</dbReference>
<dbReference type="SUPFAM" id="SSF55424">
    <property type="entry name" value="FAD/NAD-linked reductases, dimerisation (C-terminal) domain"/>
    <property type="match status" value="1"/>
</dbReference>
<dbReference type="PROSITE" id="PS00076">
    <property type="entry name" value="PYRIDINE_REDOX_1"/>
    <property type="match status" value="1"/>
</dbReference>
<dbReference type="Proteomes" id="UP000078292">
    <property type="component" value="Unassembled WGS sequence"/>
</dbReference>
<feature type="binding site" evidence="8">
    <location>
        <begin position="179"/>
        <end position="186"/>
    </location>
    <ligand>
        <name>NAD(+)</name>
        <dbReference type="ChEBI" id="CHEBI:57540"/>
    </ligand>
</feature>
<dbReference type="GO" id="GO:0003955">
    <property type="term" value="F:NAD(P)H dehydrogenase (quinone) activity"/>
    <property type="evidence" value="ECO:0007669"/>
    <property type="project" value="TreeGrafter"/>
</dbReference>
<evidence type="ECO:0000256" key="4">
    <source>
        <dbReference type="ARBA" id="ARBA00022857"/>
    </source>
</evidence>
<keyword evidence="2 10" id="KW-0285">Flavoprotein</keyword>
<name>A0A1B7M1K0_9MICC</name>
<dbReference type="InterPro" id="IPR001100">
    <property type="entry name" value="Pyr_nuc-diS_OxRdtase"/>
</dbReference>
<feature type="domain" description="Pyridine nucleotide-disulphide oxidoreductase dimerisation" evidence="11">
    <location>
        <begin position="343"/>
        <end position="448"/>
    </location>
</feature>
<keyword evidence="8" id="KW-0547">Nucleotide-binding</keyword>
<protein>
    <submittedName>
        <fullName evidence="13">Mercuric reductase</fullName>
    </submittedName>
</protein>
<dbReference type="AlphaFoldDB" id="A0A1B7M1K0"/>
<dbReference type="InterPro" id="IPR023753">
    <property type="entry name" value="FAD/NAD-binding_dom"/>
</dbReference>
<dbReference type="InterPro" id="IPR004099">
    <property type="entry name" value="Pyr_nucl-diS_OxRdtase_dimer"/>
</dbReference>
<comment type="similarity">
    <text evidence="1 10">Belongs to the class-I pyridine nucleotide-disulfide oxidoreductase family.</text>
</comment>
<evidence type="ECO:0000256" key="8">
    <source>
        <dbReference type="PIRSR" id="PIRSR000350-3"/>
    </source>
</evidence>
<keyword evidence="8" id="KW-0520">NAD</keyword>
<dbReference type="PANTHER" id="PTHR43014:SF2">
    <property type="entry name" value="MERCURIC REDUCTASE"/>
    <property type="match status" value="1"/>
</dbReference>
<feature type="binding site" evidence="8">
    <location>
        <position position="262"/>
    </location>
    <ligand>
        <name>NAD(+)</name>
        <dbReference type="ChEBI" id="CHEBI:57540"/>
    </ligand>
</feature>
<dbReference type="Pfam" id="PF07992">
    <property type="entry name" value="Pyr_redox_2"/>
    <property type="match status" value="1"/>
</dbReference>
<feature type="binding site" evidence="8">
    <location>
        <position position="53"/>
    </location>
    <ligand>
        <name>FAD</name>
        <dbReference type="ChEBI" id="CHEBI:57692"/>
    </ligand>
</feature>
<proteinExistence type="inferred from homology"/>
<dbReference type="Pfam" id="PF02852">
    <property type="entry name" value="Pyr_redox_dim"/>
    <property type="match status" value="1"/>
</dbReference>
<accession>A0A1B7M1K0</accession>
<dbReference type="SUPFAM" id="SSF51905">
    <property type="entry name" value="FAD/NAD(P)-binding domain"/>
    <property type="match status" value="1"/>
</dbReference>
<reference evidence="13 14" key="1">
    <citation type="submission" date="2016-04" db="EMBL/GenBank/DDBJ databases">
        <title>First whole genome shotgun sequence of the bacterium Enteractinococcus sp. strain UASWS1574.</title>
        <authorList>
            <person name="Crovadore J."/>
            <person name="Chablais R."/>
            <person name="Lefort F."/>
        </authorList>
    </citation>
    <scope>NUCLEOTIDE SEQUENCE [LARGE SCALE GENOMIC DNA]</scope>
    <source>
        <strain evidence="13 14">UASWS1574</strain>
    </source>
</reference>
<dbReference type="FunFam" id="3.30.390.30:FF:000001">
    <property type="entry name" value="Dihydrolipoyl dehydrogenase"/>
    <property type="match status" value="1"/>
</dbReference>
<comment type="cofactor">
    <cofactor evidence="8">
        <name>FAD</name>
        <dbReference type="ChEBI" id="CHEBI:57692"/>
    </cofactor>
    <text evidence="8">Binds 1 FAD per subunit.</text>
</comment>
<evidence type="ECO:0000256" key="7">
    <source>
        <dbReference type="ARBA" id="ARBA00023284"/>
    </source>
</evidence>
<evidence type="ECO:0000313" key="13">
    <source>
        <dbReference type="EMBL" id="OAV62472.1"/>
    </source>
</evidence>
<dbReference type="RefSeq" id="WP_043057185.1">
    <property type="nucleotide sequence ID" value="NZ_LXEY01000012.1"/>
</dbReference>
<dbReference type="InterPro" id="IPR016156">
    <property type="entry name" value="FAD/NAD-linked_Rdtase_dimer_sf"/>
</dbReference>
<organism evidence="13 14">
    <name type="scientific">Enteractinococcus helveticum</name>
    <dbReference type="NCBI Taxonomy" id="1837282"/>
    <lineage>
        <taxon>Bacteria</taxon>
        <taxon>Bacillati</taxon>
        <taxon>Actinomycetota</taxon>
        <taxon>Actinomycetes</taxon>
        <taxon>Micrococcales</taxon>
        <taxon>Micrococcaceae</taxon>
    </lineage>
</organism>
<keyword evidence="6" id="KW-1015">Disulfide bond</keyword>
<feature type="disulfide bond" description="Redox-active" evidence="9">
    <location>
        <begin position="44"/>
        <end position="49"/>
    </location>
</feature>
<dbReference type="InterPro" id="IPR036188">
    <property type="entry name" value="FAD/NAD-bd_sf"/>
</dbReference>
<evidence type="ECO:0000256" key="10">
    <source>
        <dbReference type="RuleBase" id="RU003691"/>
    </source>
</evidence>
<evidence type="ECO:0000256" key="6">
    <source>
        <dbReference type="ARBA" id="ARBA00023157"/>
    </source>
</evidence>
<dbReference type="OrthoDB" id="9800167at2"/>
<dbReference type="EMBL" id="LXEY01000012">
    <property type="protein sequence ID" value="OAV62472.1"/>
    <property type="molecule type" value="Genomic_DNA"/>
</dbReference>
<dbReference type="STRING" id="1837282.A6F49_07050"/>
<evidence type="ECO:0000259" key="12">
    <source>
        <dbReference type="Pfam" id="PF07992"/>
    </source>
</evidence>
<keyword evidence="14" id="KW-1185">Reference proteome</keyword>
<dbReference type="PIRSF" id="PIRSF000350">
    <property type="entry name" value="Mercury_reductase_MerA"/>
    <property type="match status" value="1"/>
</dbReference>
<comment type="caution">
    <text evidence="13">The sequence shown here is derived from an EMBL/GenBank/DDBJ whole genome shotgun (WGS) entry which is preliminary data.</text>
</comment>
<dbReference type="InterPro" id="IPR012999">
    <property type="entry name" value="Pyr_OxRdtase_I_AS"/>
</dbReference>
<dbReference type="PANTHER" id="PTHR43014">
    <property type="entry name" value="MERCURIC REDUCTASE"/>
    <property type="match status" value="1"/>
</dbReference>
<evidence type="ECO:0000256" key="2">
    <source>
        <dbReference type="ARBA" id="ARBA00022630"/>
    </source>
</evidence>
<keyword evidence="5 10" id="KW-0560">Oxidoreductase</keyword>
<dbReference type="Gene3D" id="3.50.50.60">
    <property type="entry name" value="FAD/NAD(P)-binding domain"/>
    <property type="match status" value="2"/>
</dbReference>
<evidence type="ECO:0000256" key="3">
    <source>
        <dbReference type="ARBA" id="ARBA00022827"/>
    </source>
</evidence>
<keyword evidence="7 10" id="KW-0676">Redox-active center</keyword>